<dbReference type="AlphaFoldDB" id="A0A8S3H1N1"/>
<proteinExistence type="predicted"/>
<protein>
    <submittedName>
        <fullName evidence="1">Uncharacterized protein</fullName>
    </submittedName>
</protein>
<feature type="non-terminal residue" evidence="1">
    <location>
        <position position="1"/>
    </location>
</feature>
<evidence type="ECO:0000313" key="3">
    <source>
        <dbReference type="Proteomes" id="UP000681967"/>
    </source>
</evidence>
<organism evidence="1 3">
    <name type="scientific">Rotaria magnacalcarata</name>
    <dbReference type="NCBI Taxonomy" id="392030"/>
    <lineage>
        <taxon>Eukaryota</taxon>
        <taxon>Metazoa</taxon>
        <taxon>Spiralia</taxon>
        <taxon>Gnathifera</taxon>
        <taxon>Rotifera</taxon>
        <taxon>Eurotatoria</taxon>
        <taxon>Bdelloidea</taxon>
        <taxon>Philodinida</taxon>
        <taxon>Philodinidae</taxon>
        <taxon>Rotaria</taxon>
    </lineage>
</organism>
<gene>
    <name evidence="1" type="ORF">BYL167_LOCUS77901</name>
    <name evidence="2" type="ORF">BYL167_LOCUS77916</name>
</gene>
<dbReference type="Proteomes" id="UP000681967">
    <property type="component" value="Unassembled WGS sequence"/>
</dbReference>
<sequence>LCQRYDIIQKLLWVTMTHLSTDRVEVPVGLIAQLSYYQESMYLIILKGI</sequence>
<accession>A0A8S3H1N1</accession>
<evidence type="ECO:0000313" key="2">
    <source>
        <dbReference type="EMBL" id="CAF5174247.1"/>
    </source>
</evidence>
<reference evidence="1" key="1">
    <citation type="submission" date="2021-02" db="EMBL/GenBank/DDBJ databases">
        <authorList>
            <person name="Nowell W R."/>
        </authorList>
    </citation>
    <scope>NUCLEOTIDE SEQUENCE</scope>
</reference>
<name>A0A8S3H1N1_9BILA</name>
<comment type="caution">
    <text evidence="1">The sequence shown here is derived from an EMBL/GenBank/DDBJ whole genome shotgun (WGS) entry which is preliminary data.</text>
</comment>
<dbReference type="EMBL" id="CAJOBH010285080">
    <property type="protein sequence ID" value="CAF5174163.1"/>
    <property type="molecule type" value="Genomic_DNA"/>
</dbReference>
<dbReference type="EMBL" id="CAJOBH010285158">
    <property type="protein sequence ID" value="CAF5174247.1"/>
    <property type="molecule type" value="Genomic_DNA"/>
</dbReference>
<evidence type="ECO:0000313" key="1">
    <source>
        <dbReference type="EMBL" id="CAF5174163.1"/>
    </source>
</evidence>